<dbReference type="SUPFAM" id="SSF52141">
    <property type="entry name" value="Uracil-DNA glycosylase-like"/>
    <property type="match status" value="1"/>
</dbReference>
<protein>
    <submittedName>
        <fullName evidence="1">Uracil-DNA glycosylase</fullName>
    </submittedName>
</protein>
<dbReference type="CDD" id="cd10035">
    <property type="entry name" value="UDG_like"/>
    <property type="match status" value="1"/>
</dbReference>
<proteinExistence type="predicted"/>
<accession>A0A7G7MII4</accession>
<evidence type="ECO:0000313" key="2">
    <source>
        <dbReference type="Proteomes" id="UP000515728"/>
    </source>
</evidence>
<evidence type="ECO:0000313" key="1">
    <source>
        <dbReference type="EMBL" id="QNG52595.1"/>
    </source>
</evidence>
<keyword evidence="2" id="KW-1185">Reference proteome</keyword>
<dbReference type="AlphaFoldDB" id="A0A7G7MII4"/>
<name>A0A7G7MII4_9PSEU</name>
<gene>
    <name evidence="1" type="ORF">H6H00_00435</name>
</gene>
<organism evidence="1 2">
    <name type="scientific">Pseudonocardia petroleophila</name>
    <dbReference type="NCBI Taxonomy" id="37331"/>
    <lineage>
        <taxon>Bacteria</taxon>
        <taxon>Bacillati</taxon>
        <taxon>Actinomycetota</taxon>
        <taxon>Actinomycetes</taxon>
        <taxon>Pseudonocardiales</taxon>
        <taxon>Pseudonocardiaceae</taxon>
        <taxon>Pseudonocardia</taxon>
    </lineage>
</organism>
<reference evidence="1 2" key="1">
    <citation type="submission" date="2020-08" db="EMBL/GenBank/DDBJ databases">
        <authorList>
            <person name="Mo P."/>
        </authorList>
    </citation>
    <scope>NUCLEOTIDE SEQUENCE [LARGE SCALE GENOMIC DNA]</scope>
    <source>
        <strain evidence="1 2">CGMCC 4.1532</strain>
    </source>
</reference>
<dbReference type="EMBL" id="CP060131">
    <property type="protein sequence ID" value="QNG52595.1"/>
    <property type="molecule type" value="Genomic_DNA"/>
</dbReference>
<dbReference type="InterPro" id="IPR036895">
    <property type="entry name" value="Uracil-DNA_glycosylase-like_sf"/>
</dbReference>
<dbReference type="KEGG" id="ppel:H6H00_00435"/>
<sequence>MPRRMAESAFRAAQEADRYAAHVKPINELVDSLRDETRGWMPHVAPLHGGINAEVLSVLRDPGPATQVGSGSGFLCIENDDPTAERQQTMFEKVGVLPGDVTPWNAYPWYINAAPKAAQLDDGVQPLIDLLDLMTKVRVVFLQGNDARNGWARLVKRYPARARRAGTVIATFHPGRQALFHPDPDVRQARAEHREAAYRQLAGALGRG</sequence>
<dbReference type="Proteomes" id="UP000515728">
    <property type="component" value="Chromosome"/>
</dbReference>